<feature type="region of interest" description="Disordered" evidence="1">
    <location>
        <begin position="1"/>
        <end position="36"/>
    </location>
</feature>
<reference evidence="5" key="1">
    <citation type="submission" date="2013-08" db="EMBL/GenBank/DDBJ databases">
        <title>Intrasporangium oryzae NRRL B-24470.</title>
        <authorList>
            <person name="Liu H."/>
            <person name="Wang G."/>
        </authorList>
    </citation>
    <scope>NUCLEOTIDE SEQUENCE [LARGE SCALE GENOMIC DNA]</scope>
    <source>
        <strain evidence="5">Q5-1</strain>
    </source>
</reference>
<gene>
    <name evidence="4" type="ORF">N864_16125</name>
</gene>
<evidence type="ECO:0000256" key="1">
    <source>
        <dbReference type="SAM" id="MobiDB-lite"/>
    </source>
</evidence>
<keyword evidence="5" id="KW-1185">Reference proteome</keyword>
<organism evidence="4 5">
    <name type="scientific">Intrasporangium chromatireducens Q5-1</name>
    <dbReference type="NCBI Taxonomy" id="584657"/>
    <lineage>
        <taxon>Bacteria</taxon>
        <taxon>Bacillati</taxon>
        <taxon>Actinomycetota</taxon>
        <taxon>Actinomycetes</taxon>
        <taxon>Micrococcales</taxon>
        <taxon>Intrasporangiaceae</taxon>
        <taxon>Intrasporangium</taxon>
    </lineage>
</organism>
<keyword evidence="2" id="KW-0812">Transmembrane</keyword>
<dbReference type="Proteomes" id="UP000019494">
    <property type="component" value="Unassembled WGS sequence"/>
</dbReference>
<keyword evidence="2" id="KW-0472">Membrane</keyword>
<accession>W9GSH1</accession>
<protein>
    <recommendedName>
        <fullName evidence="3">2TM domain-containing protein</fullName>
    </recommendedName>
</protein>
<proteinExistence type="predicted"/>
<dbReference type="OrthoDB" id="5145586at2"/>
<evidence type="ECO:0000259" key="3">
    <source>
        <dbReference type="Pfam" id="PF13239"/>
    </source>
</evidence>
<dbReference type="RefSeq" id="WP_081793415.1">
    <property type="nucleotide sequence ID" value="NZ_AWQS01000030.1"/>
</dbReference>
<name>W9GSH1_9MICO</name>
<dbReference type="Pfam" id="PF13239">
    <property type="entry name" value="2TM"/>
    <property type="match status" value="1"/>
</dbReference>
<sequence>MTANLHPLEEPRREAVGQPVAEPPVSTAGAPVDPTVDRAGEALRERAVERLRKKADFRMHLLTFVMFNGMFVLIWAMTGRHFFWPVIPLGIWGIGLIAHAVDTFGRNVPTEDDILEEMDRLRR</sequence>
<comment type="caution">
    <text evidence="4">The sequence shown here is derived from an EMBL/GenBank/DDBJ whole genome shotgun (WGS) entry which is preliminary data.</text>
</comment>
<dbReference type="InterPro" id="IPR025698">
    <property type="entry name" value="2TM_dom"/>
</dbReference>
<feature type="transmembrane region" description="Helical" evidence="2">
    <location>
        <begin position="59"/>
        <end position="76"/>
    </location>
</feature>
<dbReference type="AlphaFoldDB" id="W9GSH1"/>
<feature type="domain" description="2TM" evidence="3">
    <location>
        <begin position="45"/>
        <end position="107"/>
    </location>
</feature>
<evidence type="ECO:0000313" key="4">
    <source>
        <dbReference type="EMBL" id="EWT06849.1"/>
    </source>
</evidence>
<dbReference type="EMBL" id="AWQS01000030">
    <property type="protein sequence ID" value="EWT06849.1"/>
    <property type="molecule type" value="Genomic_DNA"/>
</dbReference>
<keyword evidence="2" id="KW-1133">Transmembrane helix</keyword>
<evidence type="ECO:0000313" key="5">
    <source>
        <dbReference type="Proteomes" id="UP000019494"/>
    </source>
</evidence>
<feature type="transmembrane region" description="Helical" evidence="2">
    <location>
        <begin position="82"/>
        <end position="101"/>
    </location>
</feature>
<evidence type="ECO:0000256" key="2">
    <source>
        <dbReference type="SAM" id="Phobius"/>
    </source>
</evidence>